<dbReference type="EMBL" id="LR796512">
    <property type="protein sequence ID" value="CAB4148988.1"/>
    <property type="molecule type" value="Genomic_DNA"/>
</dbReference>
<sequence length="81" mass="9763">MKNKEIKFPDRWDYKESLKDTIVESVIEQFKQRSEAGINKYGVTLDREDLNALEWLQHLQEELMDATLYVQKLKEKLNDKF</sequence>
<proteinExistence type="predicted"/>
<evidence type="ECO:0000313" key="1">
    <source>
        <dbReference type="EMBL" id="CAB4148988.1"/>
    </source>
</evidence>
<gene>
    <name evidence="1" type="ORF">UFOVP531_38</name>
</gene>
<organism evidence="1">
    <name type="scientific">uncultured Caudovirales phage</name>
    <dbReference type="NCBI Taxonomy" id="2100421"/>
    <lineage>
        <taxon>Viruses</taxon>
        <taxon>Duplodnaviria</taxon>
        <taxon>Heunggongvirae</taxon>
        <taxon>Uroviricota</taxon>
        <taxon>Caudoviricetes</taxon>
        <taxon>Peduoviridae</taxon>
        <taxon>Maltschvirus</taxon>
        <taxon>Maltschvirus maltsch</taxon>
    </lineage>
</organism>
<accession>A0A6J5MQN4</accession>
<reference evidence="1" key="1">
    <citation type="submission" date="2020-04" db="EMBL/GenBank/DDBJ databases">
        <authorList>
            <person name="Chiriac C."/>
            <person name="Salcher M."/>
            <person name="Ghai R."/>
            <person name="Kavagutti S V."/>
        </authorList>
    </citation>
    <scope>NUCLEOTIDE SEQUENCE</scope>
</reference>
<protein>
    <submittedName>
        <fullName evidence="1">Uncharacterized protein</fullName>
    </submittedName>
</protein>
<name>A0A6J5MQN4_9CAUD</name>